<feature type="transmembrane region" description="Helical" evidence="1">
    <location>
        <begin position="90"/>
        <end position="110"/>
    </location>
</feature>
<dbReference type="AlphaFoldDB" id="A0A1M5V2H6"/>
<name>A0A1M5V2H6_9FLAO</name>
<dbReference type="PANTHER" id="PTHR34978">
    <property type="entry name" value="POSSIBLE SENSOR-TRANSDUCER PROTEIN BLAR"/>
    <property type="match status" value="1"/>
</dbReference>
<dbReference type="OrthoDB" id="1522859at2"/>
<evidence type="ECO:0000259" key="2">
    <source>
        <dbReference type="Pfam" id="PF05569"/>
    </source>
</evidence>
<dbReference type="CDD" id="cd07341">
    <property type="entry name" value="M56_BlaR1_MecR1_like"/>
    <property type="match status" value="1"/>
</dbReference>
<feature type="transmembrane region" description="Helical" evidence="1">
    <location>
        <begin position="6"/>
        <end position="21"/>
    </location>
</feature>
<dbReference type="InterPro" id="IPR052173">
    <property type="entry name" value="Beta-lactam_resp_regulator"/>
</dbReference>
<dbReference type="RefSeq" id="WP_073119955.1">
    <property type="nucleotide sequence ID" value="NZ_BMEN01000003.1"/>
</dbReference>
<dbReference type="Gene3D" id="3.30.1150.10">
    <property type="match status" value="1"/>
</dbReference>
<keyword evidence="1" id="KW-1133">Transmembrane helix</keyword>
<reference evidence="4" key="1">
    <citation type="submission" date="2016-11" db="EMBL/GenBank/DDBJ databases">
        <authorList>
            <person name="Varghese N."/>
            <person name="Submissions S."/>
        </authorList>
    </citation>
    <scope>NUCLEOTIDE SEQUENCE [LARGE SCALE GENOMIC DNA]</scope>
    <source>
        <strain evidence="4">DSM 100572</strain>
    </source>
</reference>
<accession>A0A1M5V2H6</accession>
<keyword evidence="1" id="KW-0812">Transmembrane</keyword>
<proteinExistence type="predicted"/>
<dbReference type="STRING" id="1195760.SAMN05444281_1450"/>
<gene>
    <name evidence="3" type="ORF">SAMN05444281_1450</name>
</gene>
<organism evidence="3 4">
    <name type="scientific">Wenyingzhuangia marina</name>
    <dbReference type="NCBI Taxonomy" id="1195760"/>
    <lineage>
        <taxon>Bacteria</taxon>
        <taxon>Pseudomonadati</taxon>
        <taxon>Bacteroidota</taxon>
        <taxon>Flavobacteriia</taxon>
        <taxon>Flavobacteriales</taxon>
        <taxon>Flavobacteriaceae</taxon>
        <taxon>Wenyingzhuangia</taxon>
    </lineage>
</organism>
<dbReference type="SUPFAM" id="SSF74653">
    <property type="entry name" value="TolA/TonB C-terminal domain"/>
    <property type="match status" value="1"/>
</dbReference>
<dbReference type="Pfam" id="PF05569">
    <property type="entry name" value="Peptidase_M56"/>
    <property type="match status" value="1"/>
</dbReference>
<evidence type="ECO:0000313" key="3">
    <source>
        <dbReference type="EMBL" id="SHH69419.1"/>
    </source>
</evidence>
<evidence type="ECO:0000313" key="4">
    <source>
        <dbReference type="Proteomes" id="UP000184109"/>
    </source>
</evidence>
<keyword evidence="1" id="KW-0472">Membrane</keyword>
<keyword evidence="4" id="KW-1185">Reference proteome</keyword>
<evidence type="ECO:0000256" key="1">
    <source>
        <dbReference type="SAM" id="Phobius"/>
    </source>
</evidence>
<sequence length="439" mass="50976">MIYILEIIMFQMLFLALYYMFKNETFFNYNRIYLLGTSVLSYVLPFVKFDAFRTTSLPINTINMLPTVFIGDTTQNLVNNTNTNSFSWDWWYLLLLGSTVMLVIFTVKLWKLIKLSKNELVTKSEEVRLVTIKNSQSAFSFFNWIFMGDQLKGEEREIILAHELIHVKQKHSVDLLFFEIQRIVCWFNPLVYQYQKEIQSLHEFIVDNQMIQKSGKQEYCKNILTQLLNVPKLSFVNTFYKKSIIKKRIAMITKKESKSTARLKYAFIIPVLMGMLFYTSCQQNEKEVEEQVLELKDGKVFVKENISETAKRDMLIEGVPFAAVQNPAVFPGCEDAEDLKKCFSDKVSKYISQNFDIGLAEELGLTGVQRMAGMFKVDVNGNVTDIKVRSVNPDLKEEFERVLESLPQMEPATHDGEKVSMLFSLPLVFKVDAKTEEKK</sequence>
<feature type="domain" description="Peptidase M56" evidence="2">
    <location>
        <begin position="150"/>
        <end position="252"/>
    </location>
</feature>
<protein>
    <submittedName>
        <fullName evidence="3">Signal transducer regulating beta-lactamase production, contains metallopeptidase domain</fullName>
    </submittedName>
</protein>
<dbReference type="InterPro" id="IPR008756">
    <property type="entry name" value="Peptidase_M56"/>
</dbReference>
<dbReference type="Proteomes" id="UP000184109">
    <property type="component" value="Unassembled WGS sequence"/>
</dbReference>
<dbReference type="EMBL" id="FQXQ01000003">
    <property type="protein sequence ID" value="SHH69419.1"/>
    <property type="molecule type" value="Genomic_DNA"/>
</dbReference>
<dbReference type="PANTHER" id="PTHR34978:SF3">
    <property type="entry name" value="SLR0241 PROTEIN"/>
    <property type="match status" value="1"/>
</dbReference>